<evidence type="ECO:0000313" key="2">
    <source>
        <dbReference type="EMBL" id="ALP93136.1"/>
    </source>
</evidence>
<proteinExistence type="predicted"/>
<protein>
    <recommendedName>
        <fullName evidence="1">GyrI-like small molecule binding domain-containing protein</fullName>
    </recommendedName>
</protein>
<dbReference type="PIRSF" id="PIRSF031644">
    <property type="entry name" value="UCP031644"/>
    <property type="match status" value="1"/>
</dbReference>
<dbReference type="SUPFAM" id="SSF55136">
    <property type="entry name" value="Probable bacterial effector-binding domain"/>
    <property type="match status" value="1"/>
</dbReference>
<accession>A0A0S2W245</accession>
<evidence type="ECO:0000259" key="1">
    <source>
        <dbReference type="Pfam" id="PF06445"/>
    </source>
</evidence>
<dbReference type="KEGG" id="ibu:IB211_00741"/>
<reference evidence="2 3" key="1">
    <citation type="journal article" date="2015" name="Nat. Commun.">
        <title>Production of butyrate from lysine and the Amadori product fructoselysine by a human gut commensal.</title>
        <authorList>
            <person name="Bui T.P."/>
            <person name="Ritari J."/>
            <person name="Boeren S."/>
            <person name="de Waard P."/>
            <person name="Plugge C.M."/>
            <person name="de Vos W.M."/>
        </authorList>
    </citation>
    <scope>NUCLEOTIDE SEQUENCE [LARGE SCALE GENOMIC DNA]</scope>
    <source>
        <strain evidence="2 3">AF211</strain>
    </source>
</reference>
<dbReference type="PATRIC" id="fig|1297617.4.peg.754"/>
<reference evidence="3" key="2">
    <citation type="submission" date="2015-04" db="EMBL/GenBank/DDBJ databases">
        <title>A butyrogenic pathway from the amino acid lysine in a human gut commensal.</title>
        <authorList>
            <person name="de Vos W.M."/>
            <person name="Bui N.T.P."/>
            <person name="Plugge C.M."/>
            <person name="Ritari J."/>
        </authorList>
    </citation>
    <scope>NUCLEOTIDE SEQUENCE [LARGE SCALE GENOMIC DNA]</scope>
    <source>
        <strain evidence="3">AF211</strain>
    </source>
</reference>
<dbReference type="Proteomes" id="UP000064844">
    <property type="component" value="Chromosome"/>
</dbReference>
<feature type="domain" description="GyrI-like small molecule binding" evidence="1">
    <location>
        <begin position="19"/>
        <end position="203"/>
    </location>
</feature>
<evidence type="ECO:0000313" key="3">
    <source>
        <dbReference type="Proteomes" id="UP000064844"/>
    </source>
</evidence>
<dbReference type="STRING" id="1297617.IB211_00741"/>
<dbReference type="RefSeq" id="WP_033117437.1">
    <property type="nucleotide sequence ID" value="NZ_CALICV010000064.1"/>
</dbReference>
<sequence>MPFDYKKEYKEFYLPPTTPGIVTVPAMNFLAVRGQGDPNEEDGAYKQALGMLYAVAFTIKMSKMGKHKLEGYFDYVVPPLEGLWWQEGVHGVDYACKADFQWISLIRLPEFVTREVFDWAIREATEKKQKDFSPVEFFPWEEGLCVQCMHIGHYDDEPATVAAMEEYAKAQGYEADFGEGRFHHEIYLSDVRRCKPERMKTVIRHPTKRTE</sequence>
<dbReference type="eggNOG" id="COG4832">
    <property type="taxonomic scope" value="Bacteria"/>
</dbReference>
<gene>
    <name evidence="2" type="ORF">IB211_00741</name>
</gene>
<dbReference type="Pfam" id="PF06445">
    <property type="entry name" value="GyrI-like"/>
    <property type="match status" value="1"/>
</dbReference>
<dbReference type="AlphaFoldDB" id="A0A0S2W245"/>
<dbReference type="InterPro" id="IPR029442">
    <property type="entry name" value="GyrI-like"/>
</dbReference>
<keyword evidence="3" id="KW-1185">Reference proteome</keyword>
<organism evidence="2 3">
    <name type="scientific">Intestinimonas butyriciproducens</name>
    <dbReference type="NCBI Taxonomy" id="1297617"/>
    <lineage>
        <taxon>Bacteria</taxon>
        <taxon>Bacillati</taxon>
        <taxon>Bacillota</taxon>
        <taxon>Clostridia</taxon>
        <taxon>Eubacteriales</taxon>
        <taxon>Intestinimonas</taxon>
    </lineage>
</organism>
<dbReference type="Gene3D" id="3.20.80.10">
    <property type="entry name" value="Regulatory factor, effector binding domain"/>
    <property type="match status" value="1"/>
</dbReference>
<dbReference type="EMBL" id="CP011307">
    <property type="protein sequence ID" value="ALP93136.1"/>
    <property type="molecule type" value="Genomic_DNA"/>
</dbReference>
<dbReference type="InterPro" id="IPR011256">
    <property type="entry name" value="Reg_factor_effector_dom_sf"/>
</dbReference>
<name>A0A0S2W245_9FIRM</name>
<dbReference type="InterPro" id="IPR008319">
    <property type="entry name" value="GyrI-like_CCH_Lin2189-like"/>
</dbReference>